<proteinExistence type="inferred from homology"/>
<evidence type="ECO:0000259" key="10">
    <source>
        <dbReference type="PROSITE" id="PS51462"/>
    </source>
</evidence>
<dbReference type="InterPro" id="IPR049734">
    <property type="entry name" value="NudC-like_C"/>
</dbReference>
<dbReference type="EC" id="3.6.1.22" evidence="4"/>
<protein>
    <recommendedName>
        <fullName evidence="4">NAD(+) diphosphatase</fullName>
        <ecNumber evidence="4">3.6.1.22</ecNumber>
    </recommendedName>
</protein>
<dbReference type="RefSeq" id="XP_004178883.1">
    <property type="nucleotide sequence ID" value="XM_004178835.1"/>
</dbReference>
<feature type="domain" description="Nudix hydrolase" evidence="10">
    <location>
        <begin position="203"/>
        <end position="343"/>
    </location>
</feature>
<reference evidence="11 12" key="1">
    <citation type="journal article" date="2011" name="Proc. Natl. Acad. Sci. U.S.A.">
        <title>Evolutionary erosion of yeast sex chromosomes by mating-type switching accidents.</title>
        <authorList>
            <person name="Gordon J.L."/>
            <person name="Armisen D."/>
            <person name="Proux-Wera E."/>
            <person name="Oheigeartaigh S.S."/>
            <person name="Byrne K.P."/>
            <person name="Wolfe K.H."/>
        </authorList>
    </citation>
    <scope>NUCLEOTIDE SEQUENCE [LARGE SCALE GENOMIC DNA]</scope>
    <source>
        <strain evidence="12">ATCC 34711 / CBS 6284 / DSM 70876 / NBRC 10599 / NRRL Y-10934 / UCD 77-7</strain>
    </source>
</reference>
<dbReference type="Pfam" id="PF00293">
    <property type="entry name" value="NUDIX"/>
    <property type="match status" value="1"/>
</dbReference>
<dbReference type="GO" id="GO:0005829">
    <property type="term" value="C:cytosol"/>
    <property type="evidence" value="ECO:0007669"/>
    <property type="project" value="TreeGrafter"/>
</dbReference>
<dbReference type="OMA" id="YSHAKMY"/>
<dbReference type="eggNOG" id="KOG3084">
    <property type="taxonomic scope" value="Eukaryota"/>
</dbReference>
<dbReference type="OrthoDB" id="10249612at2759"/>
<evidence type="ECO:0000256" key="4">
    <source>
        <dbReference type="ARBA" id="ARBA00012381"/>
    </source>
</evidence>
<dbReference type="GO" id="GO:0000210">
    <property type="term" value="F:NAD+ diphosphatase activity"/>
    <property type="evidence" value="ECO:0007669"/>
    <property type="project" value="EnsemblFungi"/>
</dbReference>
<accession>I2GZ12</accession>
<comment type="similarity">
    <text evidence="3">Belongs to the Nudix hydrolase family. NudC subfamily.</text>
</comment>
<dbReference type="HOGENOM" id="CLU_037162_0_2_1"/>
<dbReference type="EMBL" id="HE806317">
    <property type="protein sequence ID" value="CCH59364.1"/>
    <property type="molecule type" value="Genomic_DNA"/>
</dbReference>
<dbReference type="GeneID" id="14494167"/>
<evidence type="ECO:0000256" key="6">
    <source>
        <dbReference type="ARBA" id="ARBA00022801"/>
    </source>
</evidence>
<dbReference type="FunCoup" id="I2GZ12">
    <property type="interactions" value="107"/>
</dbReference>
<dbReference type="STRING" id="1071380.I2GZ12"/>
<dbReference type="Gene3D" id="3.90.79.10">
    <property type="entry name" value="Nucleoside Triphosphate Pyrophosphohydrolase"/>
    <property type="match status" value="1"/>
</dbReference>
<comment type="catalytic activity">
    <reaction evidence="9">
        <text>a 5'-end NAD(+)-phospho-ribonucleoside in mRNA + H2O = a 5'-end phospho-adenosine-phospho-ribonucleoside in mRNA + beta-nicotinamide D-ribonucleotide + 2 H(+)</text>
        <dbReference type="Rhea" id="RHEA:60876"/>
        <dbReference type="Rhea" id="RHEA-COMP:15698"/>
        <dbReference type="Rhea" id="RHEA-COMP:15719"/>
        <dbReference type="ChEBI" id="CHEBI:14649"/>
        <dbReference type="ChEBI" id="CHEBI:15377"/>
        <dbReference type="ChEBI" id="CHEBI:15378"/>
        <dbReference type="ChEBI" id="CHEBI:144029"/>
        <dbReference type="ChEBI" id="CHEBI:144051"/>
    </reaction>
    <physiologicalReaction direction="left-to-right" evidence="9">
        <dbReference type="Rhea" id="RHEA:60877"/>
    </physiologicalReaction>
</comment>
<dbReference type="PANTHER" id="PTHR42904">
    <property type="entry name" value="NUDIX HYDROLASE, NUDC SUBFAMILY"/>
    <property type="match status" value="1"/>
</dbReference>
<keyword evidence="8" id="KW-0520">NAD</keyword>
<dbReference type="GO" id="GO:0005777">
    <property type="term" value="C:peroxisome"/>
    <property type="evidence" value="ECO:0007669"/>
    <property type="project" value="EnsemblFungi"/>
</dbReference>
<evidence type="ECO:0000256" key="8">
    <source>
        <dbReference type="ARBA" id="ARBA00023027"/>
    </source>
</evidence>
<dbReference type="GO" id="GO:0019677">
    <property type="term" value="P:NAD+ catabolic process"/>
    <property type="evidence" value="ECO:0007669"/>
    <property type="project" value="TreeGrafter"/>
</dbReference>
<keyword evidence="7" id="KW-0460">Magnesium</keyword>
<evidence type="ECO:0000256" key="7">
    <source>
        <dbReference type="ARBA" id="ARBA00022842"/>
    </source>
</evidence>
<dbReference type="PANTHER" id="PTHR42904:SF6">
    <property type="entry name" value="NAD-CAPPED RNA HYDROLASE NUDT12"/>
    <property type="match status" value="1"/>
</dbReference>
<dbReference type="CDD" id="cd03429">
    <property type="entry name" value="NUDIX_NADH_pyrophosphatase_Nudt13"/>
    <property type="match status" value="1"/>
</dbReference>
<dbReference type="PROSITE" id="PS00893">
    <property type="entry name" value="NUDIX_BOX"/>
    <property type="match status" value="1"/>
</dbReference>
<comment type="cofactor">
    <cofactor evidence="1">
        <name>Mg(2+)</name>
        <dbReference type="ChEBI" id="CHEBI:18420"/>
    </cofactor>
</comment>
<dbReference type="InterPro" id="IPR020084">
    <property type="entry name" value="NUDIX_hydrolase_CS"/>
</dbReference>
<dbReference type="GO" id="GO:0046872">
    <property type="term" value="F:metal ion binding"/>
    <property type="evidence" value="ECO:0007669"/>
    <property type="project" value="UniProtKB-KW"/>
</dbReference>
<evidence type="ECO:0000313" key="11">
    <source>
        <dbReference type="EMBL" id="CCH59364.1"/>
    </source>
</evidence>
<evidence type="ECO:0000256" key="9">
    <source>
        <dbReference type="ARBA" id="ARBA00023679"/>
    </source>
</evidence>
<name>I2GZ12_HENB6</name>
<dbReference type="Proteomes" id="UP000002866">
    <property type="component" value="Chromosome 2"/>
</dbReference>
<dbReference type="Gene3D" id="3.90.79.20">
    <property type="match status" value="1"/>
</dbReference>
<dbReference type="AlphaFoldDB" id="I2GZ12"/>
<keyword evidence="5" id="KW-0479">Metal-binding</keyword>
<keyword evidence="6" id="KW-0378">Hydrolase</keyword>
<evidence type="ECO:0000256" key="2">
    <source>
        <dbReference type="ARBA" id="ARBA00001947"/>
    </source>
</evidence>
<evidence type="ECO:0000256" key="5">
    <source>
        <dbReference type="ARBA" id="ARBA00022723"/>
    </source>
</evidence>
<dbReference type="GO" id="GO:0035529">
    <property type="term" value="F:NADH pyrophosphatase activity"/>
    <property type="evidence" value="ECO:0007669"/>
    <property type="project" value="TreeGrafter"/>
</dbReference>
<dbReference type="InterPro" id="IPR000086">
    <property type="entry name" value="NUDIX_hydrolase_dom"/>
</dbReference>
<gene>
    <name evidence="11" type="primary">TBLA0B05320</name>
    <name evidence="11" type="ORF">TBLA_0B05320</name>
</gene>
<dbReference type="SUPFAM" id="SSF55811">
    <property type="entry name" value="Nudix"/>
    <property type="match status" value="1"/>
</dbReference>
<dbReference type="PROSITE" id="PS51462">
    <property type="entry name" value="NUDIX"/>
    <property type="match status" value="1"/>
</dbReference>
<sequence length="371" mass="42229">MFFTADGINRITFLRSDPIFQEKLLQFQYSKTIVFLKGRALAVKDNPKSLYLPYLTDVSNILAKYREVFTTSPENITPFDNQFSLVFLGLSTEYSQDDHVFRYNDYMGVPVFGIDIRQDDYVIPQSTTVLESMAQAFTLSKFHASIYSYAQMYLKWQLKYKFCPGCGSRMYLLDLGTKVHCSSSSKENMCPVKNANVDNIWFPRTDPIIITSITNMDGSKFLIGRNKRARKTEQEGGFRLFSTVAGFMEPGESVEQACVREAWEETGVRASSENVVLVSSQPWPYPANLMIGCITKVEFNGVNENVYLGHDPELEEAIWFDTQLLIDALVRCGENTSNLISLTDDIKFPGDRTIAFTLLKEIASRYVKPKL</sequence>
<organism evidence="11 12">
    <name type="scientific">Henningerozyma blattae (strain ATCC 34711 / CBS 6284 / DSM 70876 / NBRC 10599 / NRRL Y-10934 / UCD 77-7)</name>
    <name type="common">Yeast</name>
    <name type="synonym">Tetrapisispora blattae</name>
    <dbReference type="NCBI Taxonomy" id="1071380"/>
    <lineage>
        <taxon>Eukaryota</taxon>
        <taxon>Fungi</taxon>
        <taxon>Dikarya</taxon>
        <taxon>Ascomycota</taxon>
        <taxon>Saccharomycotina</taxon>
        <taxon>Saccharomycetes</taxon>
        <taxon>Saccharomycetales</taxon>
        <taxon>Saccharomycetaceae</taxon>
        <taxon>Henningerozyma</taxon>
    </lineage>
</organism>
<evidence type="ECO:0000256" key="3">
    <source>
        <dbReference type="ARBA" id="ARBA00009595"/>
    </source>
</evidence>
<dbReference type="InParanoid" id="I2GZ12"/>
<evidence type="ECO:0000256" key="1">
    <source>
        <dbReference type="ARBA" id="ARBA00001946"/>
    </source>
</evidence>
<dbReference type="InterPro" id="IPR015797">
    <property type="entry name" value="NUDIX_hydrolase-like_dom_sf"/>
</dbReference>
<dbReference type="GO" id="GO:0110155">
    <property type="term" value="P:NAD-cap decapping"/>
    <property type="evidence" value="ECO:0007669"/>
    <property type="project" value="EnsemblFungi"/>
</dbReference>
<dbReference type="InterPro" id="IPR050241">
    <property type="entry name" value="NAD-cap_RNA_hydrolase_NudC"/>
</dbReference>
<dbReference type="GO" id="GO:0006742">
    <property type="term" value="P:NADP+ catabolic process"/>
    <property type="evidence" value="ECO:0007669"/>
    <property type="project" value="TreeGrafter"/>
</dbReference>
<evidence type="ECO:0000313" key="12">
    <source>
        <dbReference type="Proteomes" id="UP000002866"/>
    </source>
</evidence>
<comment type="cofactor">
    <cofactor evidence="2">
        <name>Zn(2+)</name>
        <dbReference type="ChEBI" id="CHEBI:29105"/>
    </cofactor>
</comment>
<keyword evidence="12" id="KW-1185">Reference proteome</keyword>
<dbReference type="KEGG" id="tbl:TBLA_0B05320"/>